<feature type="chain" id="PRO_5017657411" description="Lipoprotein" evidence="1">
    <location>
        <begin position="23"/>
        <end position="163"/>
    </location>
</feature>
<comment type="caution">
    <text evidence="2">The sequence shown here is derived from an EMBL/GenBank/DDBJ whole genome shotgun (WGS) entry which is preliminary data.</text>
</comment>
<organism evidence="2 3">
    <name type="scientific">Aestuariispira insulae</name>
    <dbReference type="NCBI Taxonomy" id="1461337"/>
    <lineage>
        <taxon>Bacteria</taxon>
        <taxon>Pseudomonadati</taxon>
        <taxon>Pseudomonadota</taxon>
        <taxon>Alphaproteobacteria</taxon>
        <taxon>Rhodospirillales</taxon>
        <taxon>Kiloniellaceae</taxon>
        <taxon>Aestuariispira</taxon>
    </lineage>
</organism>
<accession>A0A3D9HRD7</accession>
<dbReference type="AlphaFoldDB" id="A0A3D9HRD7"/>
<dbReference type="RefSeq" id="WP_115935612.1">
    <property type="nucleotide sequence ID" value="NZ_QRDW01000002.1"/>
</dbReference>
<dbReference type="PROSITE" id="PS51257">
    <property type="entry name" value="PROKAR_LIPOPROTEIN"/>
    <property type="match status" value="1"/>
</dbReference>
<gene>
    <name evidence="2" type="ORF">DFP90_10269</name>
</gene>
<evidence type="ECO:0000313" key="2">
    <source>
        <dbReference type="EMBL" id="RED52052.1"/>
    </source>
</evidence>
<protein>
    <recommendedName>
        <fullName evidence="4">Lipoprotein</fullName>
    </recommendedName>
</protein>
<dbReference type="EMBL" id="QRDW01000002">
    <property type="protein sequence ID" value="RED52052.1"/>
    <property type="molecule type" value="Genomic_DNA"/>
</dbReference>
<dbReference type="Proteomes" id="UP000256845">
    <property type="component" value="Unassembled WGS sequence"/>
</dbReference>
<keyword evidence="3" id="KW-1185">Reference proteome</keyword>
<evidence type="ECO:0000313" key="3">
    <source>
        <dbReference type="Proteomes" id="UP000256845"/>
    </source>
</evidence>
<evidence type="ECO:0000256" key="1">
    <source>
        <dbReference type="SAM" id="SignalP"/>
    </source>
</evidence>
<feature type="signal peptide" evidence="1">
    <location>
        <begin position="1"/>
        <end position="22"/>
    </location>
</feature>
<name>A0A3D9HRD7_9PROT</name>
<keyword evidence="1" id="KW-0732">Signal</keyword>
<proteinExistence type="predicted"/>
<sequence length="163" mass="18139">MKFKPMALSIALAGLLSACVTAKPVENSRGLEDLVSCRTQTAAAVDFELEANRESFARPDEEAGNFRIPNDPLFAFGQRVRFFGFKGVGQAAGPNMFLEAETATVKPLLEERLGQALTYNEEHERYYHAIKDKSGRRTLGFVMLFEEKEQGLAVVMCAIVPRY</sequence>
<evidence type="ECO:0008006" key="4">
    <source>
        <dbReference type="Google" id="ProtNLM"/>
    </source>
</evidence>
<reference evidence="2 3" key="1">
    <citation type="submission" date="2018-07" db="EMBL/GenBank/DDBJ databases">
        <title>Genomic Encyclopedia of Type Strains, Phase III (KMG-III): the genomes of soil and plant-associated and newly described type strains.</title>
        <authorList>
            <person name="Whitman W."/>
        </authorList>
    </citation>
    <scope>NUCLEOTIDE SEQUENCE [LARGE SCALE GENOMIC DNA]</scope>
    <source>
        <strain evidence="2 3">CECT 8488</strain>
    </source>
</reference>